<feature type="domain" description="Polyphosphate kinase-2-related" evidence="1">
    <location>
        <begin position="266"/>
        <end position="486"/>
    </location>
</feature>
<protein>
    <submittedName>
        <fullName evidence="2">Polyphosphate:AMP phosphotransferase</fullName>
    </submittedName>
</protein>
<dbReference type="EMBL" id="JANFZH010000015">
    <property type="protein sequence ID" value="MCQ4839868.1"/>
    <property type="molecule type" value="Genomic_DNA"/>
</dbReference>
<proteinExistence type="predicted"/>
<name>A0ABT1RYU8_9FIRM</name>
<organism evidence="2 3">
    <name type="scientific">Neglectibacter timonensis</name>
    <dbReference type="NCBI Taxonomy" id="1776382"/>
    <lineage>
        <taxon>Bacteria</taxon>
        <taxon>Bacillati</taxon>
        <taxon>Bacillota</taxon>
        <taxon>Clostridia</taxon>
        <taxon>Eubacteriales</taxon>
        <taxon>Oscillospiraceae</taxon>
        <taxon>Neglectibacter</taxon>
    </lineage>
</organism>
<accession>A0ABT1RYU8</accession>
<dbReference type="Pfam" id="PF03976">
    <property type="entry name" value="PPK2"/>
    <property type="match status" value="2"/>
</dbReference>
<evidence type="ECO:0000259" key="1">
    <source>
        <dbReference type="Pfam" id="PF03976"/>
    </source>
</evidence>
<dbReference type="Gene3D" id="3.40.50.300">
    <property type="entry name" value="P-loop containing nucleotide triphosphate hydrolases"/>
    <property type="match status" value="2"/>
</dbReference>
<dbReference type="PANTHER" id="PTHR34383:SF3">
    <property type="entry name" value="POLYPHOSPHATE:AMP PHOSPHOTRANSFERASE"/>
    <property type="match status" value="1"/>
</dbReference>
<comment type="caution">
    <text evidence="2">The sequence shown here is derived from an EMBL/GenBank/DDBJ whole genome shotgun (WGS) entry which is preliminary data.</text>
</comment>
<dbReference type="PANTHER" id="PTHR34383">
    <property type="entry name" value="POLYPHOSPHATE:AMP PHOSPHOTRANSFERASE-RELATED"/>
    <property type="match status" value="1"/>
</dbReference>
<dbReference type="Proteomes" id="UP001524473">
    <property type="component" value="Unassembled WGS sequence"/>
</dbReference>
<reference evidence="2 3" key="1">
    <citation type="submission" date="2022-06" db="EMBL/GenBank/DDBJ databases">
        <title>Isolation of gut microbiota from human fecal samples.</title>
        <authorList>
            <person name="Pamer E.G."/>
            <person name="Barat B."/>
            <person name="Waligurski E."/>
            <person name="Medina S."/>
            <person name="Paddock L."/>
            <person name="Mostad J."/>
        </authorList>
    </citation>
    <scope>NUCLEOTIDE SEQUENCE [LARGE SCALE GENOMIC DNA]</scope>
    <source>
        <strain evidence="2 3">DFI.9.73</strain>
    </source>
</reference>
<evidence type="ECO:0000313" key="2">
    <source>
        <dbReference type="EMBL" id="MCQ4839868.1"/>
    </source>
</evidence>
<dbReference type="InterPro" id="IPR022488">
    <property type="entry name" value="PPK2-related"/>
</dbReference>
<feature type="domain" description="Polyphosphate kinase-2-related" evidence="1">
    <location>
        <begin position="15"/>
        <end position="233"/>
    </location>
</feature>
<dbReference type="SUPFAM" id="SSF52540">
    <property type="entry name" value="P-loop containing nucleoside triphosphate hydrolases"/>
    <property type="match status" value="2"/>
</dbReference>
<dbReference type="RefSeq" id="WP_066868043.1">
    <property type="nucleotide sequence ID" value="NZ_CABKVV010000014.1"/>
</dbReference>
<sequence length="489" mass="57851">MLKNWNRPEKPEGEEIKLRLKNVQERLASLQMKLKDRKLPVLVLIEGWGAAGKGSAIGQIIRNIDPRFFKVFSMASPTEEERRKPFLYRYFERIPEAGKFTFLDSGWMDETVRARLHGELDGEAYASRVDSIKRFERQLTDNGYLVLKFFFHISEKEQGRRIAALLENKDTAWRVSKNDIWQNRNYKTCEEVYDRYLDDTNAPSAPWYLIDSKSKKFAELQTLEIMCTGIETALHNDSLAVPLLQNVFPLVKMPRLREVPLNKTVEDEEYKKELNRLQKKLGMLHNRLYRKRVPVIIVYEGWDAAGKGGNIKRLTGALDPRGYEVHPIASPEPHEKARHYLWRFWTRLPKDGHIAIFDRSWYGRVMVERLEGFCTENDWQRAYYEMNEFEQELHSWGAVILKFWVQIDKNTQLERFTERQNTPAKQWKITDEDWRNREKWDEYEVAVDEMLQKTSTSFAPWHILESVDKKYARIKALQIVVDALEKALD</sequence>
<dbReference type="GeneID" id="90533768"/>
<dbReference type="InterPro" id="IPR027417">
    <property type="entry name" value="P-loop_NTPase"/>
</dbReference>
<dbReference type="NCBIfam" id="TIGR03708">
    <property type="entry name" value="poly_P_AMP_trns"/>
    <property type="match status" value="1"/>
</dbReference>
<dbReference type="InterPro" id="IPR022489">
    <property type="entry name" value="PolyP_AMP_Tfrase"/>
</dbReference>
<gene>
    <name evidence="2" type="primary">pap</name>
    <name evidence="2" type="ORF">NE695_08065</name>
</gene>
<evidence type="ECO:0000313" key="3">
    <source>
        <dbReference type="Proteomes" id="UP001524473"/>
    </source>
</evidence>
<keyword evidence="3" id="KW-1185">Reference proteome</keyword>